<proteinExistence type="predicted"/>
<gene>
    <name evidence="1" type="ORF">HMPREF1991_02223</name>
</gene>
<reference evidence="1 2" key="1">
    <citation type="submission" date="2013-08" db="EMBL/GenBank/DDBJ databases">
        <authorList>
            <person name="Weinstock G."/>
            <person name="Sodergren E."/>
            <person name="Wylie T."/>
            <person name="Fulton L."/>
            <person name="Fulton R."/>
            <person name="Fronick C."/>
            <person name="O'Laughlin M."/>
            <person name="Godfrey J."/>
            <person name="Miner T."/>
            <person name="Herter B."/>
            <person name="Appelbaum E."/>
            <person name="Cordes M."/>
            <person name="Lek S."/>
            <person name="Wollam A."/>
            <person name="Pepin K.H."/>
            <person name="Palsikar V.B."/>
            <person name="Mitreva M."/>
            <person name="Wilson R.K."/>
        </authorList>
    </citation>
    <scope>NUCLEOTIDE SEQUENCE [LARGE SCALE GENOMIC DNA]</scope>
    <source>
        <strain evidence="1 2">ATCC 15930</strain>
    </source>
</reference>
<dbReference type="PATRIC" id="fig|1122985.7.peg.2304"/>
<protein>
    <submittedName>
        <fullName evidence="1">Uncharacterized protein</fullName>
    </submittedName>
</protein>
<dbReference type="EMBL" id="JNGW01000096">
    <property type="protein sequence ID" value="KDR51710.1"/>
    <property type="molecule type" value="Genomic_DNA"/>
</dbReference>
<evidence type="ECO:0000313" key="1">
    <source>
        <dbReference type="EMBL" id="KDR51710.1"/>
    </source>
</evidence>
<comment type="caution">
    <text evidence="1">The sequence shown here is derived from an EMBL/GenBank/DDBJ whole genome shotgun (WGS) entry which is preliminary data.</text>
</comment>
<dbReference type="HOGENOM" id="CLU_175546_0_0_10"/>
<organism evidence="1 2">
    <name type="scientific">Hoylesella loescheii DSM 19665 = JCM 12249 = ATCC 15930</name>
    <dbReference type="NCBI Taxonomy" id="1122985"/>
    <lineage>
        <taxon>Bacteria</taxon>
        <taxon>Pseudomonadati</taxon>
        <taxon>Bacteroidota</taxon>
        <taxon>Bacteroidia</taxon>
        <taxon>Bacteroidales</taxon>
        <taxon>Prevotellaceae</taxon>
        <taxon>Hoylesella</taxon>
    </lineage>
</organism>
<keyword evidence="2" id="KW-1185">Reference proteome</keyword>
<dbReference type="AlphaFoldDB" id="A0A069QG08"/>
<dbReference type="Proteomes" id="UP000027442">
    <property type="component" value="Unassembled WGS sequence"/>
</dbReference>
<dbReference type="RefSeq" id="WP_018967412.1">
    <property type="nucleotide sequence ID" value="NZ_KB899214.1"/>
</dbReference>
<name>A0A069QG08_HOYLO</name>
<sequence>MGKTLCYSVRLESLTTISEKAYRARSFDGREDIIPKSCVFGQDFDVEKSEAFWISAWILPKKKIQYSDKKQRWFGEDGKMLPTYKVEHHKPKEIKPLENNTITDLAK</sequence>
<accession>A0A069QG08</accession>
<evidence type="ECO:0000313" key="2">
    <source>
        <dbReference type="Proteomes" id="UP000027442"/>
    </source>
</evidence>